<dbReference type="PANTHER" id="PTHR31213">
    <property type="entry name" value="OS08G0374000 PROTEIN-RELATED"/>
    <property type="match status" value="1"/>
</dbReference>
<feature type="domain" description="Bet v I/Major latex protein" evidence="5">
    <location>
        <begin position="4"/>
        <end position="145"/>
    </location>
</feature>
<dbReference type="PRINTS" id="PR00634">
    <property type="entry name" value="BETALLERGEN"/>
</dbReference>
<dbReference type="InterPro" id="IPR023393">
    <property type="entry name" value="START-like_dom_sf"/>
</dbReference>
<dbReference type="InterPro" id="IPR000916">
    <property type="entry name" value="Bet_v_I/MLP"/>
</dbReference>
<dbReference type="InterPro" id="IPR050279">
    <property type="entry name" value="Plant_def-hormone_signal"/>
</dbReference>
<evidence type="ECO:0000313" key="6">
    <source>
        <dbReference type="EMBL" id="KAL2338989.1"/>
    </source>
</evidence>
<dbReference type="Proteomes" id="UP001603857">
    <property type="component" value="Unassembled WGS sequence"/>
</dbReference>
<evidence type="ECO:0000256" key="4">
    <source>
        <dbReference type="RuleBase" id="RU000409"/>
    </source>
</evidence>
<accession>A0ABD1MT41</accession>
<keyword evidence="7" id="KW-1185">Reference proteome</keyword>
<protein>
    <recommendedName>
        <fullName evidence="5">Bet v I/Major latex protein domain-containing protein</fullName>
    </recommendedName>
</protein>
<evidence type="ECO:0000256" key="3">
    <source>
        <dbReference type="ARBA" id="ARBA00023265"/>
    </source>
</evidence>
<dbReference type="EMBL" id="JBGMDY010000004">
    <property type="protein sequence ID" value="KAL2338989.1"/>
    <property type="molecule type" value="Genomic_DNA"/>
</dbReference>
<dbReference type="GO" id="GO:0006952">
    <property type="term" value="P:defense response"/>
    <property type="evidence" value="ECO:0007669"/>
    <property type="project" value="UniProtKB-KW"/>
</dbReference>
<keyword evidence="3 4" id="KW-0568">Pathogenesis-related protein</keyword>
<dbReference type="PROSITE" id="PS00451">
    <property type="entry name" value="PATHOGENESIS_BETVI"/>
    <property type="match status" value="1"/>
</dbReference>
<dbReference type="Pfam" id="PF00407">
    <property type="entry name" value="Bet_v_1"/>
    <property type="match status" value="1"/>
</dbReference>
<sequence>MGVYTSEIEHVSPISAAKLFKAIILDGPTILPKALPGIVKSVEIIEGDGGPGTIRKFTSAKGYSINEIEAIDKEKYEFRNNVREGRKLGENLEKICNEYKMVQRKDGGCIVKKTTKYYTKNNQTLDEKYLKADDDATIASFKAVEDFLWLILITTKSP</sequence>
<evidence type="ECO:0000256" key="1">
    <source>
        <dbReference type="ARBA" id="ARBA00009744"/>
    </source>
</evidence>
<dbReference type="InterPro" id="IPR024949">
    <property type="entry name" value="Bet_v_I_allergen"/>
</dbReference>
<name>A0ABD1MT41_9FABA</name>
<comment type="caution">
    <text evidence="6">The sequence shown here is derived from an EMBL/GenBank/DDBJ whole genome shotgun (WGS) entry which is preliminary data.</text>
</comment>
<gene>
    <name evidence="6" type="ORF">Fmac_013435</name>
</gene>
<reference evidence="6 7" key="1">
    <citation type="submission" date="2024-08" db="EMBL/GenBank/DDBJ databases">
        <title>Insights into the chromosomal genome structure of Flemingia macrophylla.</title>
        <authorList>
            <person name="Ding Y."/>
            <person name="Zhao Y."/>
            <person name="Bi W."/>
            <person name="Wu M."/>
            <person name="Zhao G."/>
            <person name="Gong Y."/>
            <person name="Li W."/>
            <person name="Zhang P."/>
        </authorList>
    </citation>
    <scope>NUCLEOTIDE SEQUENCE [LARGE SCALE GENOMIC DNA]</scope>
    <source>
        <strain evidence="6">DYQJB</strain>
        <tissue evidence="6">Leaf</tissue>
    </source>
</reference>
<dbReference type="CDD" id="cd07816">
    <property type="entry name" value="Bet_v1-like"/>
    <property type="match status" value="1"/>
</dbReference>
<dbReference type="SUPFAM" id="SSF55961">
    <property type="entry name" value="Bet v1-like"/>
    <property type="match status" value="1"/>
</dbReference>
<dbReference type="AlphaFoldDB" id="A0ABD1MT41"/>
<dbReference type="PANTHER" id="PTHR31213:SF87">
    <property type="entry name" value="NODULIN-13"/>
    <property type="match status" value="1"/>
</dbReference>
<dbReference type="Gene3D" id="3.30.530.20">
    <property type="match status" value="1"/>
</dbReference>
<organism evidence="6 7">
    <name type="scientific">Flemingia macrophylla</name>
    <dbReference type="NCBI Taxonomy" id="520843"/>
    <lineage>
        <taxon>Eukaryota</taxon>
        <taxon>Viridiplantae</taxon>
        <taxon>Streptophyta</taxon>
        <taxon>Embryophyta</taxon>
        <taxon>Tracheophyta</taxon>
        <taxon>Spermatophyta</taxon>
        <taxon>Magnoliopsida</taxon>
        <taxon>eudicotyledons</taxon>
        <taxon>Gunneridae</taxon>
        <taxon>Pentapetalae</taxon>
        <taxon>rosids</taxon>
        <taxon>fabids</taxon>
        <taxon>Fabales</taxon>
        <taxon>Fabaceae</taxon>
        <taxon>Papilionoideae</taxon>
        <taxon>50 kb inversion clade</taxon>
        <taxon>NPAAA clade</taxon>
        <taxon>indigoferoid/millettioid clade</taxon>
        <taxon>Phaseoleae</taxon>
        <taxon>Flemingia</taxon>
    </lineage>
</organism>
<keyword evidence="2 4" id="KW-0611">Plant defense</keyword>
<evidence type="ECO:0000313" key="7">
    <source>
        <dbReference type="Proteomes" id="UP001603857"/>
    </source>
</evidence>
<evidence type="ECO:0000259" key="5">
    <source>
        <dbReference type="Pfam" id="PF00407"/>
    </source>
</evidence>
<proteinExistence type="inferred from homology"/>
<dbReference type="FunFam" id="3.30.530.20:FF:000007">
    <property type="entry name" value="Major pollen allergen Bet v 1-A"/>
    <property type="match status" value="1"/>
</dbReference>
<evidence type="ECO:0000256" key="2">
    <source>
        <dbReference type="ARBA" id="ARBA00022821"/>
    </source>
</evidence>
<comment type="similarity">
    <text evidence="1 4">Belongs to the BetVI family.</text>
</comment>